<evidence type="ECO:0000256" key="3">
    <source>
        <dbReference type="ARBA" id="ARBA00023163"/>
    </source>
</evidence>
<keyword evidence="2" id="KW-0805">Transcription regulation</keyword>
<dbReference type="PANTHER" id="PTHR45959">
    <property type="entry name" value="BHLH TRANSCRIPTION FACTOR"/>
    <property type="match status" value="1"/>
</dbReference>
<dbReference type="KEGG" id="gmx:100816024"/>
<evidence type="ECO:0000256" key="4">
    <source>
        <dbReference type="ARBA" id="ARBA00023242"/>
    </source>
</evidence>
<dbReference type="GO" id="GO:0080090">
    <property type="term" value="P:regulation of primary metabolic process"/>
    <property type="evidence" value="ECO:0007669"/>
    <property type="project" value="UniProtKB-ARBA"/>
</dbReference>
<keyword evidence="3" id="KW-0804">Transcription</keyword>
<feature type="region of interest" description="Disordered" evidence="6">
    <location>
        <begin position="24"/>
        <end position="87"/>
    </location>
</feature>
<dbReference type="GO" id="GO:0005634">
    <property type="term" value="C:nucleus"/>
    <property type="evidence" value="ECO:0007669"/>
    <property type="project" value="UniProtKB-SubCell"/>
</dbReference>
<feature type="compositionally biased region" description="Basic and acidic residues" evidence="6">
    <location>
        <begin position="59"/>
        <end position="69"/>
    </location>
</feature>
<dbReference type="eggNOG" id="ENOG502QWBY">
    <property type="taxonomic scope" value="Eukaryota"/>
</dbReference>
<dbReference type="PANTHER" id="PTHR45959:SF64">
    <property type="entry name" value="BASIC HELIX LOOP HELIX (BHLH) DNA-BINDING FAMILY PROTEIN"/>
    <property type="match status" value="1"/>
</dbReference>
<dbReference type="GeneID" id="100816024"/>
<comment type="subcellular location">
    <subcellularLocation>
        <location evidence="1">Nucleus</location>
    </subcellularLocation>
</comment>
<dbReference type="Gene3D" id="4.10.280.10">
    <property type="entry name" value="Helix-loop-helix DNA-binding domain"/>
    <property type="match status" value="1"/>
</dbReference>
<dbReference type="Pfam" id="PF00010">
    <property type="entry name" value="HLH"/>
    <property type="match status" value="1"/>
</dbReference>
<name>K7K4T3_SOYBN</name>
<evidence type="ECO:0000256" key="5">
    <source>
        <dbReference type="SAM" id="Coils"/>
    </source>
</evidence>
<keyword evidence="4" id="KW-0539">Nucleus</keyword>
<proteinExistence type="predicted"/>
<feature type="compositionally biased region" description="Polar residues" evidence="6">
    <location>
        <begin position="74"/>
        <end position="85"/>
    </location>
</feature>
<feature type="domain" description="BHLH" evidence="7">
    <location>
        <begin position="138"/>
        <end position="187"/>
    </location>
</feature>
<evidence type="ECO:0000256" key="6">
    <source>
        <dbReference type="SAM" id="MobiDB-lite"/>
    </source>
</evidence>
<reference evidence="9" key="2">
    <citation type="submission" date="2018-02" db="UniProtKB">
        <authorList>
            <consortium name="EnsemblPlants"/>
        </authorList>
    </citation>
    <scope>IDENTIFICATION</scope>
    <source>
        <strain evidence="9">Williams 82</strain>
    </source>
</reference>
<dbReference type="SMART" id="SM00353">
    <property type="entry name" value="HLH"/>
    <property type="match status" value="1"/>
</dbReference>
<feature type="compositionally biased region" description="Low complexity" evidence="6">
    <location>
        <begin position="42"/>
        <end position="55"/>
    </location>
</feature>
<dbReference type="PaxDb" id="3847-GLYMA01G40611.1"/>
<dbReference type="Gramene" id="KRH77193">
    <property type="protein sequence ID" value="KRH77193"/>
    <property type="gene ID" value="GLYMA_01G198000"/>
</dbReference>
<feature type="coiled-coil region" evidence="5">
    <location>
        <begin position="177"/>
        <end position="204"/>
    </location>
</feature>
<dbReference type="InterPro" id="IPR011598">
    <property type="entry name" value="bHLH_dom"/>
</dbReference>
<keyword evidence="10" id="KW-1185">Reference proteome</keyword>
<evidence type="ECO:0000313" key="8">
    <source>
        <dbReference type="EMBL" id="KRH77193.1"/>
    </source>
</evidence>
<dbReference type="GO" id="GO:0046983">
    <property type="term" value="F:protein dimerization activity"/>
    <property type="evidence" value="ECO:0007669"/>
    <property type="project" value="InterPro"/>
</dbReference>
<dbReference type="AlphaFoldDB" id="K7K4T3"/>
<evidence type="ECO:0000259" key="7">
    <source>
        <dbReference type="PROSITE" id="PS50888"/>
    </source>
</evidence>
<dbReference type="Pfam" id="PF22754">
    <property type="entry name" value="bHLH-TF_ACT-like_plant"/>
    <property type="match status" value="1"/>
</dbReference>
<evidence type="ECO:0000313" key="9">
    <source>
        <dbReference type="EnsemblPlants" id="KRH77193"/>
    </source>
</evidence>
<dbReference type="OMA" id="WLCDLEP"/>
<dbReference type="InterPro" id="IPR054502">
    <property type="entry name" value="bHLH-TF_ACT-like_plant"/>
</dbReference>
<evidence type="ECO:0000256" key="1">
    <source>
        <dbReference type="ARBA" id="ARBA00004123"/>
    </source>
</evidence>
<sequence>MTTREESWTSWLCDLEPEDYNNFVHQSDSNGVGGIFPSSKDSSSASQTEHSSTVSNSSEDDKVFGERPAKTLKIGTSNSSNTEFLSQKKDSSPSYIIFSDNVNQLQAPTLKPKGKVACHGRKGSLENQNFGSVSRSPHHAKDHIIAERMRREKISQQFVALSALIPDLKKMDKASVLGDAIKHVKQLQEQVKLLEEKNKRKRVVESVVYVKKSKLSAAEDVFNTFSNSGDGNSYDISETKTNESFPEVEARVLEKHVLIRIHCGKQKGLFINILKDIENLHLSVINSSILLFGTSKLDITIVAEMDEEFSLSVKELARKLRIGLMQFM</sequence>
<dbReference type="EnsemblPlants" id="KRH77193">
    <property type="protein sequence ID" value="KRH77193"/>
    <property type="gene ID" value="GLYMA_01G198000"/>
</dbReference>
<dbReference type="EMBL" id="CM000834">
    <property type="protein sequence ID" value="KRH77193.1"/>
    <property type="molecule type" value="Genomic_DNA"/>
</dbReference>
<dbReference type="HOGENOM" id="CLU_046481_0_0_1"/>
<accession>K7K4T3</accession>
<dbReference type="CDD" id="cd11452">
    <property type="entry name" value="bHLH_AtNAI1_like"/>
    <property type="match status" value="1"/>
</dbReference>
<dbReference type="STRING" id="3847.K7K4T3"/>
<dbReference type="InterPro" id="IPR036638">
    <property type="entry name" value="HLH_DNA-bd_sf"/>
</dbReference>
<dbReference type="Proteomes" id="UP000008827">
    <property type="component" value="Chromosome 1"/>
</dbReference>
<evidence type="ECO:0000256" key="2">
    <source>
        <dbReference type="ARBA" id="ARBA00023015"/>
    </source>
</evidence>
<reference evidence="8 9" key="1">
    <citation type="journal article" date="2010" name="Nature">
        <title>Genome sequence of the palaeopolyploid soybean.</title>
        <authorList>
            <person name="Schmutz J."/>
            <person name="Cannon S.B."/>
            <person name="Schlueter J."/>
            <person name="Ma J."/>
            <person name="Mitros T."/>
            <person name="Nelson W."/>
            <person name="Hyten D.L."/>
            <person name="Song Q."/>
            <person name="Thelen J.J."/>
            <person name="Cheng J."/>
            <person name="Xu D."/>
            <person name="Hellsten U."/>
            <person name="May G.D."/>
            <person name="Yu Y."/>
            <person name="Sakurai T."/>
            <person name="Umezawa T."/>
            <person name="Bhattacharyya M.K."/>
            <person name="Sandhu D."/>
            <person name="Valliyodan B."/>
            <person name="Lindquist E."/>
            <person name="Peto M."/>
            <person name="Grant D."/>
            <person name="Shu S."/>
            <person name="Goodstein D."/>
            <person name="Barry K."/>
            <person name="Futrell-Griggs M."/>
            <person name="Abernathy B."/>
            <person name="Du J."/>
            <person name="Tian Z."/>
            <person name="Zhu L."/>
            <person name="Gill N."/>
            <person name="Joshi T."/>
            <person name="Libault M."/>
            <person name="Sethuraman A."/>
            <person name="Zhang X.-C."/>
            <person name="Shinozaki K."/>
            <person name="Nguyen H.T."/>
            <person name="Wing R.A."/>
            <person name="Cregan P."/>
            <person name="Specht J."/>
            <person name="Grimwood J."/>
            <person name="Rokhsar D."/>
            <person name="Stacey G."/>
            <person name="Shoemaker R.C."/>
            <person name="Jackson S.A."/>
        </authorList>
    </citation>
    <scope>NUCLEOTIDE SEQUENCE [LARGE SCALE GENOMIC DNA]</scope>
    <source>
        <strain evidence="9">cv. Williams 82</strain>
        <tissue evidence="8">Callus</tissue>
    </source>
</reference>
<reference evidence="8" key="3">
    <citation type="submission" date="2018-07" db="EMBL/GenBank/DDBJ databases">
        <title>WGS assembly of Glycine max.</title>
        <authorList>
            <person name="Schmutz J."/>
            <person name="Cannon S."/>
            <person name="Schlueter J."/>
            <person name="Ma J."/>
            <person name="Mitros T."/>
            <person name="Nelson W."/>
            <person name="Hyten D."/>
            <person name="Song Q."/>
            <person name="Thelen J."/>
            <person name="Cheng J."/>
            <person name="Xu D."/>
            <person name="Hellsten U."/>
            <person name="May G."/>
            <person name="Yu Y."/>
            <person name="Sakurai T."/>
            <person name="Umezawa T."/>
            <person name="Bhattacharyya M."/>
            <person name="Sandhu D."/>
            <person name="Valliyodan B."/>
            <person name="Lindquist E."/>
            <person name="Peto M."/>
            <person name="Grant D."/>
            <person name="Shu S."/>
            <person name="Goodstein D."/>
            <person name="Barry K."/>
            <person name="Futrell-Griggs M."/>
            <person name="Abernathy B."/>
            <person name="Du J."/>
            <person name="Tian Z."/>
            <person name="Zhu L."/>
            <person name="Gill N."/>
            <person name="Joshi T."/>
            <person name="Libault M."/>
            <person name="Sethuraman A."/>
            <person name="Zhang X."/>
            <person name="Shinozaki K."/>
            <person name="Nguyen H."/>
            <person name="Wing R."/>
            <person name="Cregan P."/>
            <person name="Specht J."/>
            <person name="Grimwood J."/>
            <person name="Rokhsar D."/>
            <person name="Stacey G."/>
            <person name="Shoemaker R."/>
            <person name="Jackson S."/>
        </authorList>
    </citation>
    <scope>NUCLEOTIDE SEQUENCE</scope>
    <source>
        <tissue evidence="8">Callus</tissue>
    </source>
</reference>
<gene>
    <name evidence="9" type="primary">LOC100816024</name>
    <name evidence="8" type="ORF">GLYMA_01G198000</name>
</gene>
<dbReference type="RefSeq" id="XP_006573685.1">
    <property type="nucleotide sequence ID" value="XM_006573622.4"/>
</dbReference>
<dbReference type="SMR" id="K7K4T3"/>
<dbReference type="InterPro" id="IPR052610">
    <property type="entry name" value="bHLH_transcription_regulator"/>
</dbReference>
<dbReference type="SUPFAM" id="SSF47459">
    <property type="entry name" value="HLH, helix-loop-helix DNA-binding domain"/>
    <property type="match status" value="1"/>
</dbReference>
<organism evidence="9">
    <name type="scientific">Glycine max</name>
    <name type="common">Soybean</name>
    <name type="synonym">Glycine hispida</name>
    <dbReference type="NCBI Taxonomy" id="3847"/>
    <lineage>
        <taxon>Eukaryota</taxon>
        <taxon>Viridiplantae</taxon>
        <taxon>Streptophyta</taxon>
        <taxon>Embryophyta</taxon>
        <taxon>Tracheophyta</taxon>
        <taxon>Spermatophyta</taxon>
        <taxon>Magnoliopsida</taxon>
        <taxon>eudicotyledons</taxon>
        <taxon>Gunneridae</taxon>
        <taxon>Pentapetalae</taxon>
        <taxon>rosids</taxon>
        <taxon>fabids</taxon>
        <taxon>Fabales</taxon>
        <taxon>Fabaceae</taxon>
        <taxon>Papilionoideae</taxon>
        <taxon>50 kb inversion clade</taxon>
        <taxon>NPAAA clade</taxon>
        <taxon>indigoferoid/millettioid clade</taxon>
        <taxon>Phaseoleae</taxon>
        <taxon>Glycine</taxon>
        <taxon>Glycine subgen. Soja</taxon>
    </lineage>
</organism>
<keyword evidence="5" id="KW-0175">Coiled coil</keyword>
<evidence type="ECO:0000313" key="10">
    <source>
        <dbReference type="Proteomes" id="UP000008827"/>
    </source>
</evidence>
<dbReference type="PROSITE" id="PS50888">
    <property type="entry name" value="BHLH"/>
    <property type="match status" value="1"/>
</dbReference>
<dbReference type="OrthoDB" id="690068at2759"/>
<protein>
    <recommendedName>
        <fullName evidence="7">BHLH domain-containing protein</fullName>
    </recommendedName>
</protein>